<gene>
    <name evidence="2" type="ordered locus">MYSTI_05046</name>
</gene>
<reference evidence="2 3" key="1">
    <citation type="journal article" date="2013" name="Genome Announc.">
        <title>Complete genome sequence of Myxococcus stipitatus strain DSM 14675, a fruiting myxobacterium.</title>
        <authorList>
            <person name="Huntley S."/>
            <person name="Kneip S."/>
            <person name="Treuner-Lange A."/>
            <person name="Sogaard-Andersen L."/>
        </authorList>
    </citation>
    <scope>NUCLEOTIDE SEQUENCE [LARGE SCALE GENOMIC DNA]</scope>
    <source>
        <strain evidence="3">DSM 14675 / JCM 12634 / Mx s8</strain>
    </source>
</reference>
<proteinExistence type="predicted"/>
<dbReference type="KEGG" id="msd:MYSTI_05046"/>
<organism evidence="2 3">
    <name type="scientific">Myxococcus stipitatus (strain DSM 14675 / JCM 12634 / Mx s8)</name>
    <dbReference type="NCBI Taxonomy" id="1278073"/>
    <lineage>
        <taxon>Bacteria</taxon>
        <taxon>Pseudomonadati</taxon>
        <taxon>Myxococcota</taxon>
        <taxon>Myxococcia</taxon>
        <taxon>Myxococcales</taxon>
        <taxon>Cystobacterineae</taxon>
        <taxon>Myxococcaceae</taxon>
        <taxon>Myxococcus</taxon>
    </lineage>
</organism>
<feature type="compositionally biased region" description="Basic and acidic residues" evidence="1">
    <location>
        <begin position="53"/>
        <end position="64"/>
    </location>
</feature>
<evidence type="ECO:0000313" key="3">
    <source>
        <dbReference type="Proteomes" id="UP000011131"/>
    </source>
</evidence>
<keyword evidence="3" id="KW-1185">Reference proteome</keyword>
<dbReference type="AlphaFoldDB" id="L7UIP2"/>
<dbReference type="Proteomes" id="UP000011131">
    <property type="component" value="Chromosome"/>
</dbReference>
<accession>L7UIP2</accession>
<dbReference type="Gene3D" id="3.90.70.20">
    <property type="match status" value="1"/>
</dbReference>
<feature type="compositionally biased region" description="Polar residues" evidence="1">
    <location>
        <begin position="38"/>
        <end position="52"/>
    </location>
</feature>
<feature type="compositionally biased region" description="Low complexity" evidence="1">
    <location>
        <begin position="18"/>
        <end position="28"/>
    </location>
</feature>
<dbReference type="STRING" id="1278073.MYSTI_05046"/>
<dbReference type="HOGENOM" id="CLU_679392_0_0_7"/>
<evidence type="ECO:0000313" key="2">
    <source>
        <dbReference type="EMBL" id="AGC46334.1"/>
    </source>
</evidence>
<feature type="region of interest" description="Disordered" evidence="1">
    <location>
        <begin position="1"/>
        <end position="77"/>
    </location>
</feature>
<evidence type="ECO:0000256" key="1">
    <source>
        <dbReference type="SAM" id="MobiDB-lite"/>
    </source>
</evidence>
<protein>
    <recommendedName>
        <fullName evidence="4">Peptidase C58 YopT-type domain-containing protein</fullName>
    </recommendedName>
</protein>
<name>L7UIP2_MYXSD</name>
<evidence type="ECO:0008006" key="4">
    <source>
        <dbReference type="Google" id="ProtNLM"/>
    </source>
</evidence>
<dbReference type="PATRIC" id="fig|1278073.3.peg.5121"/>
<sequence>MAPTNVGSKPPVFTPSRTTQTSQSTSTQAAEVEKSQPVVKTQEAQGTATTTPAKKDGFTDKKDPAAQSGKPQLASTLEHPTLALNKAGQKPSVPQRRNSVDMAKFLQGVDEIDRTLTHQTHVDPRPFIKEVCDSINKKVPDAKVLHYIDQGQNPIMANPEVQAAFSQGSQGVCSVMTSEWIRMNQATSNQSTAVENFSQLVEHKFGNLIIGQQSEAEALRQIHTLAAEVRTEVANFKALGAAQKKVISEKGAGSPEAQALETQLDASYKNAERLHQQQQDVHDRLGRGTLVQMGAASDLGDFLASTTLANGYYRLGLTPKNGSSADGDDSGHVVGMHKTDTTCRFMDANTGEWEVSNPADLNKLATEHVKQMYTSSFWKSAPSGFSAGNFQLHLVPPPPPPPTAP</sequence>
<dbReference type="EMBL" id="CP004025">
    <property type="protein sequence ID" value="AGC46334.1"/>
    <property type="molecule type" value="Genomic_DNA"/>
</dbReference>